<protein>
    <submittedName>
        <fullName evidence="1">Uncharacterized protein</fullName>
    </submittedName>
</protein>
<reference evidence="1 2" key="1">
    <citation type="journal article" date="2019" name="Int. J. Syst. Evol. Microbiol.">
        <title>The Global Catalogue of Microorganisms (GCM) 10K type strain sequencing project: providing services to taxonomists for standard genome sequencing and annotation.</title>
        <authorList>
            <consortium name="The Broad Institute Genomics Platform"/>
            <consortium name="The Broad Institute Genome Sequencing Center for Infectious Disease"/>
            <person name="Wu L."/>
            <person name="Ma J."/>
        </authorList>
    </citation>
    <scope>NUCLEOTIDE SEQUENCE [LARGE SCALE GENOMIC DNA]</scope>
    <source>
        <strain evidence="1 2">JCM 4788</strain>
    </source>
</reference>
<evidence type="ECO:0000313" key="1">
    <source>
        <dbReference type="EMBL" id="GAA0419595.1"/>
    </source>
</evidence>
<dbReference type="RefSeq" id="WP_344027439.1">
    <property type="nucleotide sequence ID" value="NZ_BAAABX010000049.1"/>
</dbReference>
<evidence type="ECO:0000313" key="2">
    <source>
        <dbReference type="Proteomes" id="UP001500879"/>
    </source>
</evidence>
<gene>
    <name evidence="1" type="ORF">GCM10010357_46200</name>
</gene>
<dbReference type="Proteomes" id="UP001500879">
    <property type="component" value="Unassembled WGS sequence"/>
</dbReference>
<keyword evidence="2" id="KW-1185">Reference proteome</keyword>
<name>A0ABN0YYJ2_9ACTN</name>
<sequence>MSKSPQQRSLALLRETSARLAVELHDAFRAHGIAVRVVPEPPNHGQAYVSVLDPLREEEARLVAAALRAYRAVRREPMSHDVAAANARSRRGGLA</sequence>
<proteinExistence type="predicted"/>
<comment type="caution">
    <text evidence="1">The sequence shown here is derived from an EMBL/GenBank/DDBJ whole genome shotgun (WGS) entry which is preliminary data.</text>
</comment>
<accession>A0ABN0YYJ2</accession>
<organism evidence="1 2">
    <name type="scientific">Streptomyces luteireticuli</name>
    <dbReference type="NCBI Taxonomy" id="173858"/>
    <lineage>
        <taxon>Bacteria</taxon>
        <taxon>Bacillati</taxon>
        <taxon>Actinomycetota</taxon>
        <taxon>Actinomycetes</taxon>
        <taxon>Kitasatosporales</taxon>
        <taxon>Streptomycetaceae</taxon>
        <taxon>Streptomyces</taxon>
    </lineage>
</organism>
<dbReference type="EMBL" id="BAAABX010000049">
    <property type="protein sequence ID" value="GAA0419595.1"/>
    <property type="molecule type" value="Genomic_DNA"/>
</dbReference>